<evidence type="ECO:0000313" key="14">
    <source>
        <dbReference type="EMBL" id="PIY69021.1"/>
    </source>
</evidence>
<dbReference type="InterPro" id="IPR009080">
    <property type="entry name" value="tRNAsynth_Ia_anticodon-bd"/>
</dbReference>
<evidence type="ECO:0000256" key="4">
    <source>
        <dbReference type="ARBA" id="ARBA00022741"/>
    </source>
</evidence>
<evidence type="ECO:0000313" key="15">
    <source>
        <dbReference type="Proteomes" id="UP000230108"/>
    </source>
</evidence>
<dbReference type="PANTHER" id="PTHR43740:SF2">
    <property type="entry name" value="LEUCINE--TRNA LIGASE, MITOCHONDRIAL"/>
    <property type="match status" value="1"/>
</dbReference>
<dbReference type="Gene3D" id="1.10.730.10">
    <property type="entry name" value="Isoleucyl-tRNA Synthetase, Domain 1"/>
    <property type="match status" value="1"/>
</dbReference>
<dbReference type="GO" id="GO:0004823">
    <property type="term" value="F:leucine-tRNA ligase activity"/>
    <property type="evidence" value="ECO:0007669"/>
    <property type="project" value="UniProtKB-UniRule"/>
</dbReference>
<dbReference type="FunFam" id="1.10.730.10:FF:000002">
    <property type="entry name" value="Leucine--tRNA ligase"/>
    <property type="match status" value="1"/>
</dbReference>
<evidence type="ECO:0000259" key="11">
    <source>
        <dbReference type="Pfam" id="PF00133"/>
    </source>
</evidence>
<dbReference type="InterPro" id="IPR002302">
    <property type="entry name" value="Leu-tRNA-ligase"/>
</dbReference>
<dbReference type="Pfam" id="PF08264">
    <property type="entry name" value="Anticodon_1"/>
    <property type="match status" value="1"/>
</dbReference>
<dbReference type="Gene3D" id="3.40.50.620">
    <property type="entry name" value="HUPs"/>
    <property type="match status" value="2"/>
</dbReference>
<dbReference type="EC" id="6.1.1.4" evidence="9"/>
<feature type="short sequence motif" description="'KMSKS' region" evidence="9">
    <location>
        <begin position="680"/>
        <end position="684"/>
    </location>
</feature>
<comment type="similarity">
    <text evidence="1 9 10">Belongs to the class-I aminoacyl-tRNA synthetase family.</text>
</comment>
<dbReference type="SUPFAM" id="SSF50677">
    <property type="entry name" value="ValRS/IleRS/LeuRS editing domain"/>
    <property type="match status" value="1"/>
</dbReference>
<evidence type="ECO:0000256" key="2">
    <source>
        <dbReference type="ARBA" id="ARBA00022490"/>
    </source>
</evidence>
<keyword evidence="3 9" id="KW-0436">Ligase</keyword>
<feature type="domain" description="Leucyl-tRNA synthetase editing" evidence="13">
    <location>
        <begin position="278"/>
        <end position="453"/>
    </location>
</feature>
<dbReference type="PRINTS" id="PR00985">
    <property type="entry name" value="TRNASYNTHLEU"/>
</dbReference>
<dbReference type="InterPro" id="IPR013155">
    <property type="entry name" value="M/V/L/I-tRNA-synth_anticd-bd"/>
</dbReference>
<dbReference type="HAMAP" id="MF_00049_B">
    <property type="entry name" value="Leu_tRNA_synth_B"/>
    <property type="match status" value="1"/>
</dbReference>
<keyword evidence="5 9" id="KW-0067">ATP-binding</keyword>
<name>A0A2M7QCT3_9BACT</name>
<dbReference type="InterPro" id="IPR001412">
    <property type="entry name" value="aa-tRNA-synth_I_CS"/>
</dbReference>
<proteinExistence type="inferred from homology"/>
<sequence>MTKYQPKEFEESIKQLWEKEKVYLTIDLPAGRQGHRPSAIDSKKMYCLSMFPYPSGAGLHVGHVRIYTGTDVLARYFRMKGYEVLHPMGWDAFGLPAENAAIKAKKNPMDMVPNNIANFKRQMNMLGLSYDWSREFATTDPSYYRFTQWLFIQFFKMGLLYKKNTPINFCPSCKTGLSEEEVLPNGTHERCGKMITKKDLPQWIFRITTYAQRLLSDLKGLDWPEGILTMQRNWIGKKEGINITYKVVPPDPVSSSLPTSARALRAVGNPGTAATRSTGVEITCFTTAPVNFGMTFIVVAPEHPLVKKIMDGRIKVSEAERKNVIEYYEKSIKKSDMDRQAEGREKTGIFTGLYATNQVAGWDVPVWVSDFVVGHVGTGAVQGCPGHDYKDFEFAKKFNLPIIRVVEGKNGDRSQIERMDQIVVKGMKGKMMNSKFLDGLDFAEGLEKTMDYIEKNNWGKRVASYHLRDWIFSRQRYWGEPIPMVYCESCAKKEVSWWTTDEGKAFQKEYQNISKADQTIQKEMGGWFPLVEQDLPLKLPYVKSYEPTDTGESPLSAIDSFKNTICPNCGGLAVAETDTMPNWAGSCWYFLAFPFWNKEKANSKLEIQNLKSIENFKVQISNSSWPPVDWYLGGAEHAVLHLLYARFWVKALQDLGLLSFSEPFLRLRNVGMVLAEDHRKMSKSYGNVINPDDVVAEYGADALRIYEMFMAPFNMEISWSTKALQGGYRFLNRIWQLFHTPDKIKGDTEDKQVKKLVVSLHRTIKKVEGDVAQTKYNTAIAAMMEFLNEWEKGTVGLSYSEAKKFLQILSPFAPFIAEHLWRDIYKEKTSICISSWPAVDEKQLVASEIQLPVQVAGKVRGVLTISASAPKEEAEKLALLDEKIKKHIGENKYRSIYVPGKILNFVLSG</sequence>
<feature type="domain" description="Methionyl/Valyl/Leucyl/Isoleucyl-tRNA synthetase anticodon-binding" evidence="12">
    <location>
        <begin position="756"/>
        <end position="873"/>
    </location>
</feature>
<dbReference type="SUPFAM" id="SSF47323">
    <property type="entry name" value="Anticodon-binding domain of a subclass of class I aminoacyl-tRNA synthetases"/>
    <property type="match status" value="1"/>
</dbReference>
<evidence type="ECO:0000256" key="8">
    <source>
        <dbReference type="ARBA" id="ARBA00047469"/>
    </source>
</evidence>
<dbReference type="Gene3D" id="3.10.20.590">
    <property type="match status" value="1"/>
</dbReference>
<dbReference type="Pfam" id="PF13603">
    <property type="entry name" value="tRNA-synt_1_2"/>
    <property type="match status" value="1"/>
</dbReference>
<evidence type="ECO:0000256" key="9">
    <source>
        <dbReference type="HAMAP-Rule" id="MF_00049"/>
    </source>
</evidence>
<evidence type="ECO:0000256" key="1">
    <source>
        <dbReference type="ARBA" id="ARBA00005594"/>
    </source>
</evidence>
<evidence type="ECO:0000256" key="5">
    <source>
        <dbReference type="ARBA" id="ARBA00022840"/>
    </source>
</evidence>
<evidence type="ECO:0000259" key="12">
    <source>
        <dbReference type="Pfam" id="PF08264"/>
    </source>
</evidence>
<protein>
    <recommendedName>
        <fullName evidence="9">Leucine--tRNA ligase</fullName>
        <ecNumber evidence="9">6.1.1.4</ecNumber>
    </recommendedName>
    <alternativeName>
        <fullName evidence="9">Leucyl-tRNA synthetase</fullName>
        <shortName evidence="9">LeuRS</shortName>
    </alternativeName>
</protein>
<dbReference type="InterPro" id="IPR009008">
    <property type="entry name" value="Val/Leu/Ile-tRNA-synth_edit"/>
</dbReference>
<comment type="caution">
    <text evidence="9">Lacks conserved residue(s) required for the propagation of feature annotation.</text>
</comment>
<dbReference type="Proteomes" id="UP000230108">
    <property type="component" value="Unassembled WGS sequence"/>
</dbReference>
<dbReference type="CDD" id="cd07958">
    <property type="entry name" value="Anticodon_Ia_Leu_BEm"/>
    <property type="match status" value="1"/>
</dbReference>
<reference evidence="15" key="1">
    <citation type="submission" date="2017-09" db="EMBL/GenBank/DDBJ databases">
        <title>Depth-based differentiation of microbial function through sediment-hosted aquifers and enrichment of novel symbionts in the deep terrestrial subsurface.</title>
        <authorList>
            <person name="Probst A.J."/>
            <person name="Ladd B."/>
            <person name="Jarett J.K."/>
            <person name="Geller-Mcgrath D.E."/>
            <person name="Sieber C.M.K."/>
            <person name="Emerson J.B."/>
            <person name="Anantharaman K."/>
            <person name="Thomas B.C."/>
            <person name="Malmstrom R."/>
            <person name="Stieglmeier M."/>
            <person name="Klingl A."/>
            <person name="Woyke T."/>
            <person name="Ryan C.M."/>
            <person name="Banfield J.F."/>
        </authorList>
    </citation>
    <scope>NUCLEOTIDE SEQUENCE [LARGE SCALE GENOMIC DNA]</scope>
</reference>
<dbReference type="Pfam" id="PF00133">
    <property type="entry name" value="tRNA-synt_1"/>
    <property type="match status" value="2"/>
</dbReference>
<feature type="binding site" evidence="9">
    <location>
        <position position="683"/>
    </location>
    <ligand>
        <name>ATP</name>
        <dbReference type="ChEBI" id="CHEBI:30616"/>
    </ligand>
</feature>
<comment type="caution">
    <text evidence="14">The sequence shown here is derived from an EMBL/GenBank/DDBJ whole genome shotgun (WGS) entry which is preliminary data.</text>
</comment>
<comment type="catalytic activity">
    <reaction evidence="8 9">
        <text>tRNA(Leu) + L-leucine + ATP = L-leucyl-tRNA(Leu) + AMP + diphosphate</text>
        <dbReference type="Rhea" id="RHEA:11688"/>
        <dbReference type="Rhea" id="RHEA-COMP:9613"/>
        <dbReference type="Rhea" id="RHEA-COMP:9622"/>
        <dbReference type="ChEBI" id="CHEBI:30616"/>
        <dbReference type="ChEBI" id="CHEBI:33019"/>
        <dbReference type="ChEBI" id="CHEBI:57427"/>
        <dbReference type="ChEBI" id="CHEBI:78442"/>
        <dbReference type="ChEBI" id="CHEBI:78494"/>
        <dbReference type="ChEBI" id="CHEBI:456215"/>
        <dbReference type="EC" id="6.1.1.4"/>
    </reaction>
</comment>
<evidence type="ECO:0000259" key="13">
    <source>
        <dbReference type="Pfam" id="PF13603"/>
    </source>
</evidence>
<keyword evidence="4 9" id="KW-0547">Nucleotide-binding</keyword>
<dbReference type="InterPro" id="IPR002300">
    <property type="entry name" value="aa-tRNA-synth_Ia"/>
</dbReference>
<dbReference type="SUPFAM" id="SSF52374">
    <property type="entry name" value="Nucleotidylyl transferase"/>
    <property type="match status" value="1"/>
</dbReference>
<dbReference type="GO" id="GO:0002161">
    <property type="term" value="F:aminoacyl-tRNA deacylase activity"/>
    <property type="evidence" value="ECO:0007669"/>
    <property type="project" value="InterPro"/>
</dbReference>
<evidence type="ECO:0000256" key="10">
    <source>
        <dbReference type="RuleBase" id="RU363035"/>
    </source>
</evidence>
<evidence type="ECO:0000256" key="3">
    <source>
        <dbReference type="ARBA" id="ARBA00022598"/>
    </source>
</evidence>
<keyword evidence="7 9" id="KW-0030">Aminoacyl-tRNA synthetase</keyword>
<dbReference type="EMBL" id="PFLF01000057">
    <property type="protein sequence ID" value="PIY69021.1"/>
    <property type="molecule type" value="Genomic_DNA"/>
</dbReference>
<accession>A0A2M7QCT3</accession>
<keyword evidence="2 9" id="KW-0963">Cytoplasm</keyword>
<evidence type="ECO:0000256" key="6">
    <source>
        <dbReference type="ARBA" id="ARBA00022917"/>
    </source>
</evidence>
<dbReference type="FunFam" id="3.40.50.620:FF:000077">
    <property type="entry name" value="Leucine--tRNA ligase"/>
    <property type="match status" value="1"/>
</dbReference>
<keyword evidence="6 9" id="KW-0648">Protein biosynthesis</keyword>
<feature type="domain" description="Aminoacyl-tRNA synthetase class Ia" evidence="11">
    <location>
        <begin position="645"/>
        <end position="719"/>
    </location>
</feature>
<dbReference type="GO" id="GO:0006429">
    <property type="term" value="P:leucyl-tRNA aminoacylation"/>
    <property type="evidence" value="ECO:0007669"/>
    <property type="project" value="UniProtKB-UniRule"/>
</dbReference>
<dbReference type="InterPro" id="IPR014729">
    <property type="entry name" value="Rossmann-like_a/b/a_fold"/>
</dbReference>
<dbReference type="PANTHER" id="PTHR43740">
    <property type="entry name" value="LEUCYL-TRNA SYNTHETASE"/>
    <property type="match status" value="1"/>
</dbReference>
<dbReference type="PROSITE" id="PS00178">
    <property type="entry name" value="AA_TRNA_LIGASE_I"/>
    <property type="match status" value="1"/>
</dbReference>
<dbReference type="InterPro" id="IPR025709">
    <property type="entry name" value="Leu_tRNA-synth_edit"/>
</dbReference>
<organism evidence="14 15">
    <name type="scientific">Candidatus Roizmanbacteria bacterium CG_4_10_14_0_8_um_filter_39_9</name>
    <dbReference type="NCBI Taxonomy" id="1974829"/>
    <lineage>
        <taxon>Bacteria</taxon>
        <taxon>Candidatus Roizmaniibacteriota</taxon>
    </lineage>
</organism>
<dbReference type="GO" id="GO:0005829">
    <property type="term" value="C:cytosol"/>
    <property type="evidence" value="ECO:0007669"/>
    <property type="project" value="TreeGrafter"/>
</dbReference>
<dbReference type="AlphaFoldDB" id="A0A2M7QCT3"/>
<gene>
    <name evidence="9" type="primary">leuS</name>
    <name evidence="14" type="ORF">COY90_02850</name>
</gene>
<comment type="subcellular location">
    <subcellularLocation>
        <location evidence="9">Cytoplasm</location>
    </subcellularLocation>
</comment>
<dbReference type="GO" id="GO:0005524">
    <property type="term" value="F:ATP binding"/>
    <property type="evidence" value="ECO:0007669"/>
    <property type="project" value="UniProtKB-UniRule"/>
</dbReference>
<feature type="domain" description="Aminoacyl-tRNA synthetase class Ia" evidence="11">
    <location>
        <begin position="41"/>
        <end position="225"/>
    </location>
</feature>
<evidence type="ECO:0000256" key="7">
    <source>
        <dbReference type="ARBA" id="ARBA00023146"/>
    </source>
</evidence>